<dbReference type="OrthoDB" id="1491885at2"/>
<feature type="region of interest" description="Disordered" evidence="1">
    <location>
        <begin position="207"/>
        <end position="229"/>
    </location>
</feature>
<dbReference type="AlphaFoldDB" id="A0A1I6YGU7"/>
<sequence>MFAKIKQLPIFLLFLNGVWAMGQQNLNLQEDTAFVYNQEFEEIKCIPNYQKEYNRLLRKVRKVYPLALYTKEVIDSLDLEMASLNKKRKQKKLVKQTHKDLKADFKFLLKDLYRSDGVVLAKLIYRETGMSIYDIISKYESESKASTFSLIAQAWDQDLKMRYDPEDKDYILERVIEDVNAGLVKFDFTVHLLDKSEYKLKKKAYVERRKEARKKNRQRRRQQRKKGTQ</sequence>
<evidence type="ECO:0000256" key="1">
    <source>
        <dbReference type="SAM" id="MobiDB-lite"/>
    </source>
</evidence>
<evidence type="ECO:0008006" key="5">
    <source>
        <dbReference type="Google" id="ProtNLM"/>
    </source>
</evidence>
<evidence type="ECO:0000256" key="2">
    <source>
        <dbReference type="SAM" id="SignalP"/>
    </source>
</evidence>
<dbReference type="STRING" id="477690.SAMN05216474_0882"/>
<gene>
    <name evidence="3" type="ORF">SAMN05216474_0882</name>
</gene>
<evidence type="ECO:0000313" key="4">
    <source>
        <dbReference type="Proteomes" id="UP000236454"/>
    </source>
</evidence>
<dbReference type="InterPro" id="IPR025636">
    <property type="entry name" value="DUF4294"/>
</dbReference>
<keyword evidence="4" id="KW-1185">Reference proteome</keyword>
<proteinExistence type="predicted"/>
<dbReference type="Proteomes" id="UP000236454">
    <property type="component" value="Unassembled WGS sequence"/>
</dbReference>
<accession>A0A1I6YGU7</accession>
<keyword evidence="2" id="KW-0732">Signal</keyword>
<feature type="compositionally biased region" description="Basic residues" evidence="1">
    <location>
        <begin position="211"/>
        <end position="229"/>
    </location>
</feature>
<organism evidence="3 4">
    <name type="scientific">Lishizhenia tianjinensis</name>
    <dbReference type="NCBI Taxonomy" id="477690"/>
    <lineage>
        <taxon>Bacteria</taxon>
        <taxon>Pseudomonadati</taxon>
        <taxon>Bacteroidota</taxon>
        <taxon>Flavobacteriia</taxon>
        <taxon>Flavobacteriales</taxon>
        <taxon>Crocinitomicaceae</taxon>
        <taxon>Lishizhenia</taxon>
    </lineage>
</organism>
<feature type="chain" id="PRO_5014886723" description="DUF4294 domain-containing protein" evidence="2">
    <location>
        <begin position="21"/>
        <end position="229"/>
    </location>
</feature>
<name>A0A1I6YGU7_9FLAO</name>
<evidence type="ECO:0000313" key="3">
    <source>
        <dbReference type="EMBL" id="SFT49537.1"/>
    </source>
</evidence>
<feature type="signal peptide" evidence="2">
    <location>
        <begin position="1"/>
        <end position="20"/>
    </location>
</feature>
<dbReference type="RefSeq" id="WP_090246758.1">
    <property type="nucleotide sequence ID" value="NZ_FPAS01000001.1"/>
</dbReference>
<protein>
    <recommendedName>
        <fullName evidence="5">DUF4294 domain-containing protein</fullName>
    </recommendedName>
</protein>
<reference evidence="3 4" key="1">
    <citation type="submission" date="2016-10" db="EMBL/GenBank/DDBJ databases">
        <authorList>
            <person name="de Groot N.N."/>
        </authorList>
    </citation>
    <scope>NUCLEOTIDE SEQUENCE [LARGE SCALE GENOMIC DNA]</scope>
    <source>
        <strain evidence="3 4">CGMCC 1.7005</strain>
    </source>
</reference>
<dbReference type="EMBL" id="FPAS01000001">
    <property type="protein sequence ID" value="SFT49537.1"/>
    <property type="molecule type" value="Genomic_DNA"/>
</dbReference>
<dbReference type="Pfam" id="PF14127">
    <property type="entry name" value="DUF4294"/>
    <property type="match status" value="1"/>
</dbReference>